<accession>A0ABD5SZI2</accession>
<sequence length="156" mass="17206">MRIRDALESDGDAIAAATDRPRSVVIDTIHERSVRVAVTDPMGEGHRVDSGTEQFERRSDEGDVIGFVAFDASGNTVHVSDFAGDEAAVRRLLDEPRRFATRESMSLEVVVPVDDDVRSVVSEMGFEAVGSGPRFAGRETARYRIEADDLTEEYEE</sequence>
<keyword evidence="2" id="KW-1185">Reference proteome</keyword>
<evidence type="ECO:0000313" key="1">
    <source>
        <dbReference type="EMBL" id="MFC6770363.1"/>
    </source>
</evidence>
<proteinExistence type="predicted"/>
<protein>
    <recommendedName>
        <fullName evidence="3">N-acetyltransferase domain-containing protein</fullName>
    </recommendedName>
</protein>
<gene>
    <name evidence="1" type="ORF">ACFQDD_02285</name>
</gene>
<dbReference type="EMBL" id="JBHSWT010000046">
    <property type="protein sequence ID" value="MFC6770363.1"/>
    <property type="molecule type" value="Genomic_DNA"/>
</dbReference>
<evidence type="ECO:0000313" key="2">
    <source>
        <dbReference type="Proteomes" id="UP001596274"/>
    </source>
</evidence>
<organism evidence="1 2">
    <name type="scientific">Halorubrum pallidum</name>
    <dbReference type="NCBI Taxonomy" id="1526114"/>
    <lineage>
        <taxon>Archaea</taxon>
        <taxon>Methanobacteriati</taxon>
        <taxon>Methanobacteriota</taxon>
        <taxon>Stenosarchaea group</taxon>
        <taxon>Halobacteria</taxon>
        <taxon>Halobacteriales</taxon>
        <taxon>Haloferacaceae</taxon>
        <taxon>Halorubrum</taxon>
    </lineage>
</organism>
<name>A0ABD5SZI2_9EURY</name>
<reference evidence="1 2" key="1">
    <citation type="journal article" date="2019" name="Int. J. Syst. Evol. Microbiol.">
        <title>The Global Catalogue of Microorganisms (GCM) 10K type strain sequencing project: providing services to taxonomists for standard genome sequencing and annotation.</title>
        <authorList>
            <consortium name="The Broad Institute Genomics Platform"/>
            <consortium name="The Broad Institute Genome Sequencing Center for Infectious Disease"/>
            <person name="Wu L."/>
            <person name="Ma J."/>
        </authorList>
    </citation>
    <scope>NUCLEOTIDE SEQUENCE [LARGE SCALE GENOMIC DNA]</scope>
    <source>
        <strain evidence="1 2">PJ61</strain>
    </source>
</reference>
<dbReference type="Proteomes" id="UP001596274">
    <property type="component" value="Unassembled WGS sequence"/>
</dbReference>
<evidence type="ECO:0008006" key="3">
    <source>
        <dbReference type="Google" id="ProtNLM"/>
    </source>
</evidence>
<dbReference type="AlphaFoldDB" id="A0ABD5SZI2"/>
<comment type="caution">
    <text evidence="1">The sequence shown here is derived from an EMBL/GenBank/DDBJ whole genome shotgun (WGS) entry which is preliminary data.</text>
</comment>